<sequence>MLTTCGCNSKKATSITKKNKNSVTKSVDKKNVKDKSSSTDKSDADESSKKEKKSINNSKTESKKKKDDKKKEKKNKDVPEDAEEMKMYDIDGNNENFAFTYDDEVFYAYYKPENWQIVDSYKIIVKDDMITICQALIDIHPLHGSDGESWREPEDMAKEWLQHNIAYNILPDGDIHKENAKDVDFNPEDQGKFMVDMYNTKMY</sequence>
<dbReference type="eggNOG" id="ENOG5033VT4">
    <property type="taxonomic scope" value="Bacteria"/>
</dbReference>
<dbReference type="STRING" id="246199.CUS_6877"/>
<dbReference type="AlphaFoldDB" id="E9SC60"/>
<name>E9SC60_RUMAL</name>
<keyword evidence="3" id="KW-1185">Reference proteome</keyword>
<feature type="compositionally biased region" description="Basic and acidic residues" evidence="1">
    <location>
        <begin position="26"/>
        <end position="49"/>
    </location>
</feature>
<feature type="compositionally biased region" description="Polar residues" evidence="1">
    <location>
        <begin position="1"/>
        <end position="13"/>
    </location>
</feature>
<reference evidence="2 3" key="1">
    <citation type="submission" date="2011-02" db="EMBL/GenBank/DDBJ databases">
        <authorList>
            <person name="Nelson K.E."/>
            <person name="Sutton G."/>
            <person name="Torralba M."/>
            <person name="Durkin S."/>
            <person name="Harkins D."/>
            <person name="Montgomery R."/>
            <person name="Ziemer C."/>
            <person name="Klaassens E."/>
            <person name="Ocuiv P."/>
            <person name="Morrison M."/>
        </authorList>
    </citation>
    <scope>NUCLEOTIDE SEQUENCE [LARGE SCALE GENOMIC DNA]</scope>
    <source>
        <strain evidence="2 3">8</strain>
    </source>
</reference>
<organism evidence="2 3">
    <name type="scientific">Ruminococcus albus 8</name>
    <dbReference type="NCBI Taxonomy" id="246199"/>
    <lineage>
        <taxon>Bacteria</taxon>
        <taxon>Bacillati</taxon>
        <taxon>Bacillota</taxon>
        <taxon>Clostridia</taxon>
        <taxon>Eubacteriales</taxon>
        <taxon>Oscillospiraceae</taxon>
        <taxon>Ruminococcus</taxon>
    </lineage>
</organism>
<comment type="caution">
    <text evidence="2">The sequence shown here is derived from an EMBL/GenBank/DDBJ whole genome shotgun (WGS) entry which is preliminary data.</text>
</comment>
<dbReference type="EMBL" id="ADKM02000075">
    <property type="protein sequence ID" value="EGC03158.1"/>
    <property type="molecule type" value="Genomic_DNA"/>
</dbReference>
<feature type="region of interest" description="Disordered" evidence="1">
    <location>
        <begin position="1"/>
        <end position="86"/>
    </location>
</feature>
<dbReference type="Proteomes" id="UP000004259">
    <property type="component" value="Unassembled WGS sequence"/>
</dbReference>
<evidence type="ECO:0000313" key="2">
    <source>
        <dbReference type="EMBL" id="EGC03158.1"/>
    </source>
</evidence>
<protein>
    <submittedName>
        <fullName evidence="2">Uncharacterized protein</fullName>
    </submittedName>
</protein>
<evidence type="ECO:0000313" key="3">
    <source>
        <dbReference type="Proteomes" id="UP000004259"/>
    </source>
</evidence>
<feature type="compositionally biased region" description="Basic and acidic residues" evidence="1">
    <location>
        <begin position="74"/>
        <end position="86"/>
    </location>
</feature>
<gene>
    <name evidence="2" type="ORF">CUS_6877</name>
</gene>
<accession>E9SC60</accession>
<evidence type="ECO:0000256" key="1">
    <source>
        <dbReference type="SAM" id="MobiDB-lite"/>
    </source>
</evidence>
<proteinExistence type="predicted"/>